<feature type="binding site" evidence="2">
    <location>
        <begin position="154"/>
        <end position="157"/>
    </location>
    <ligand>
        <name>ATP</name>
        <dbReference type="ChEBI" id="CHEBI:30616"/>
    </ligand>
</feature>
<dbReference type="PROSITE" id="PS51459">
    <property type="entry name" value="FIDO"/>
    <property type="match status" value="1"/>
</dbReference>
<protein>
    <submittedName>
        <fullName evidence="4">Fic family protein</fullName>
    </submittedName>
</protein>
<dbReference type="AlphaFoldDB" id="A0A934VAN7"/>
<dbReference type="EMBL" id="JAENIK010000005">
    <property type="protein sequence ID" value="MBK1815061.1"/>
    <property type="molecule type" value="Genomic_DNA"/>
</dbReference>
<evidence type="ECO:0000256" key="1">
    <source>
        <dbReference type="PIRSR" id="PIRSR640198-1"/>
    </source>
</evidence>
<reference evidence="4" key="1">
    <citation type="submission" date="2021-01" db="EMBL/GenBank/DDBJ databases">
        <title>Modified the classification status of verrucomicrobia.</title>
        <authorList>
            <person name="Feng X."/>
        </authorList>
    </citation>
    <scope>NUCLEOTIDE SEQUENCE</scope>
    <source>
        <strain evidence="4">JCM 18052</strain>
    </source>
</reference>
<comment type="caution">
    <text evidence="4">The sequence shown here is derived from an EMBL/GenBank/DDBJ whole genome shotgun (WGS) entry which is preliminary data.</text>
</comment>
<dbReference type="GO" id="GO:0005524">
    <property type="term" value="F:ATP binding"/>
    <property type="evidence" value="ECO:0007669"/>
    <property type="project" value="UniProtKB-KW"/>
</dbReference>
<name>A0A934VAN7_9BACT</name>
<accession>A0A934VAN7</accession>
<feature type="active site" evidence="1">
    <location>
        <position position="201"/>
    </location>
</feature>
<evidence type="ECO:0000259" key="3">
    <source>
        <dbReference type="PROSITE" id="PS51459"/>
    </source>
</evidence>
<feature type="binding site" evidence="2">
    <location>
        <begin position="243"/>
        <end position="244"/>
    </location>
    <ligand>
        <name>ATP</name>
        <dbReference type="ChEBI" id="CHEBI:30616"/>
    </ligand>
</feature>
<organism evidence="4 5">
    <name type="scientific">Luteolibacter yonseiensis</name>
    <dbReference type="NCBI Taxonomy" id="1144680"/>
    <lineage>
        <taxon>Bacteria</taxon>
        <taxon>Pseudomonadati</taxon>
        <taxon>Verrucomicrobiota</taxon>
        <taxon>Verrucomicrobiia</taxon>
        <taxon>Verrucomicrobiales</taxon>
        <taxon>Verrucomicrobiaceae</taxon>
        <taxon>Luteolibacter</taxon>
    </lineage>
</organism>
<gene>
    <name evidence="4" type="ORF">JIN84_05530</name>
</gene>
<evidence type="ECO:0000313" key="5">
    <source>
        <dbReference type="Proteomes" id="UP000600139"/>
    </source>
</evidence>
<proteinExistence type="predicted"/>
<dbReference type="Pfam" id="PF02661">
    <property type="entry name" value="Fic"/>
    <property type="match status" value="1"/>
</dbReference>
<dbReference type="PANTHER" id="PTHR13504:SF38">
    <property type="entry name" value="FIDO DOMAIN-CONTAINING PROTEIN"/>
    <property type="match status" value="1"/>
</dbReference>
<keyword evidence="2" id="KW-0067">ATP-binding</keyword>
<feature type="binding site" evidence="2">
    <location>
        <begin position="205"/>
        <end position="212"/>
    </location>
    <ligand>
        <name>ATP</name>
        <dbReference type="ChEBI" id="CHEBI:30616"/>
    </ligand>
</feature>
<feature type="domain" description="Fido" evidence="3">
    <location>
        <begin position="109"/>
        <end position="278"/>
    </location>
</feature>
<dbReference type="PANTHER" id="PTHR13504">
    <property type="entry name" value="FIDO DOMAIN-CONTAINING PROTEIN DDB_G0283145"/>
    <property type="match status" value="1"/>
</dbReference>
<evidence type="ECO:0000256" key="2">
    <source>
        <dbReference type="PIRSR" id="PIRSR640198-2"/>
    </source>
</evidence>
<keyword evidence="2" id="KW-0547">Nucleotide-binding</keyword>
<dbReference type="InterPro" id="IPR040198">
    <property type="entry name" value="Fido_containing"/>
</dbReference>
<dbReference type="Gene3D" id="1.10.3290.10">
    <property type="entry name" value="Fido-like domain"/>
    <property type="match status" value="1"/>
</dbReference>
<dbReference type="RefSeq" id="WP_200350031.1">
    <property type="nucleotide sequence ID" value="NZ_BAABHZ010000005.1"/>
</dbReference>
<keyword evidence="5" id="KW-1185">Reference proteome</keyword>
<evidence type="ECO:0000313" key="4">
    <source>
        <dbReference type="EMBL" id="MBK1815061.1"/>
    </source>
</evidence>
<dbReference type="InterPro" id="IPR003812">
    <property type="entry name" value="Fido"/>
</dbReference>
<dbReference type="Proteomes" id="UP000600139">
    <property type="component" value="Unassembled WGS sequence"/>
</dbReference>
<dbReference type="InterPro" id="IPR036597">
    <property type="entry name" value="Fido-like_dom_sf"/>
</dbReference>
<dbReference type="SUPFAM" id="SSF140931">
    <property type="entry name" value="Fic-like"/>
    <property type="match status" value="1"/>
</dbReference>
<sequence>MEPLLPHAGRSDLAELSARIFRKSGQLDASLPSPVVRQEVAKLVTGMNSYYSNLIEGHKTLPRDIERAMRDDFSPLPDDQRNQLLSVAHIKAERSMRNRLAAEKDLNPFDPDFISWLHHEFYSHIPESDWFTTSHEGIRHSLNPGAMRDHNVDVGRHTPPDHASLPLFMRRFHSCYSSSELPATDALIAVAAAHHRLAWIHPFGDGNGRVGRLQTQAAMIRIGLDGEGLWTLSRGLARTRSTYYTRLQNADQGRHNDYDGRGNLSDRGLSEFCIYFLEQILDQLDFMIGLIEPFHLRQRIENYFRFNRVDLEPRFRDPLIKLVTELILKGEIPRGAVPGILGLKGTASREVIRKALDEGLAYSTTEKGPLRIAFPSKVAEYYFPLLFSDLPVGGS</sequence>